<dbReference type="SMART" id="SM00267">
    <property type="entry name" value="GGDEF"/>
    <property type="match status" value="1"/>
</dbReference>
<dbReference type="InterPro" id="IPR029787">
    <property type="entry name" value="Nucleotide_cyclase"/>
</dbReference>
<organism evidence="5 6">
    <name type="scientific">Solidesulfovibrio magneticus str. Maddingley MBC34</name>
    <dbReference type="NCBI Taxonomy" id="1206767"/>
    <lineage>
        <taxon>Bacteria</taxon>
        <taxon>Pseudomonadati</taxon>
        <taxon>Thermodesulfobacteriota</taxon>
        <taxon>Desulfovibrionia</taxon>
        <taxon>Desulfovibrionales</taxon>
        <taxon>Desulfovibrionaceae</taxon>
        <taxon>Solidesulfovibrio</taxon>
    </lineage>
</organism>
<accession>K6GPC4</accession>
<keyword evidence="3" id="KW-0812">Transmembrane</keyword>
<keyword evidence="3" id="KW-1133">Transmembrane helix</keyword>
<dbReference type="Pfam" id="PF00990">
    <property type="entry name" value="GGDEF"/>
    <property type="match status" value="1"/>
</dbReference>
<feature type="domain" description="GGDEF" evidence="4">
    <location>
        <begin position="411"/>
        <end position="543"/>
    </location>
</feature>
<dbReference type="Pfam" id="PF08269">
    <property type="entry name" value="dCache_2"/>
    <property type="match status" value="1"/>
</dbReference>
<dbReference type="EMBL" id="ALAO01000206">
    <property type="protein sequence ID" value="EKO38815.1"/>
    <property type="molecule type" value="Genomic_DNA"/>
</dbReference>
<dbReference type="PANTHER" id="PTHR45138">
    <property type="entry name" value="REGULATORY COMPONENTS OF SENSORY TRANSDUCTION SYSTEM"/>
    <property type="match status" value="1"/>
</dbReference>
<dbReference type="InterPro" id="IPR050469">
    <property type="entry name" value="Diguanylate_Cyclase"/>
</dbReference>
<dbReference type="PANTHER" id="PTHR45138:SF9">
    <property type="entry name" value="DIGUANYLATE CYCLASE DGCM-RELATED"/>
    <property type="match status" value="1"/>
</dbReference>
<dbReference type="PROSITE" id="PS50887">
    <property type="entry name" value="GGDEF"/>
    <property type="match status" value="1"/>
</dbReference>
<feature type="transmembrane region" description="Helical" evidence="3">
    <location>
        <begin position="12"/>
        <end position="34"/>
    </location>
</feature>
<protein>
    <recommendedName>
        <fullName evidence="1">diguanylate cyclase</fullName>
        <ecNumber evidence="1">2.7.7.65</ecNumber>
    </recommendedName>
</protein>
<dbReference type="InterPro" id="IPR043128">
    <property type="entry name" value="Rev_trsase/Diguanyl_cyclase"/>
</dbReference>
<evidence type="ECO:0000313" key="6">
    <source>
        <dbReference type="Proteomes" id="UP000006272"/>
    </source>
</evidence>
<dbReference type="NCBIfam" id="TIGR00254">
    <property type="entry name" value="GGDEF"/>
    <property type="match status" value="1"/>
</dbReference>
<evidence type="ECO:0000313" key="5">
    <source>
        <dbReference type="EMBL" id="EKO38815.1"/>
    </source>
</evidence>
<sequence length="545" mass="60454">MNKLAVRTIRLWYYAFGLLIMLAAAVAVAVPYFAAERANFRLMVGEIEQTILAERKKNLTNIVGRTIREIEVVRTETRQDFQALAAGQAAMLAALDIPSIRAAATAGVSGKAATAVLAGPEWGVAILDPARSRGVWDNGRENASAFVRDFEQGRADAEAFPVLARAPLADGRELAVFVGRETLDRAAKARAKPLIRSVLFDANRYVWVNEVRDYGGGEGYAVRAVHPNLPETEGSLLSTQTPDIAGNFPYKVELEGIKRDGHIFFEYYFKKMDSDEVSRKLAYAELYKPFDWIVVTGTHFDDIEAIVERRKQAFKTVYDGQIANFIKLISLIYILFVILLCVFERKLNRMIELFFRKLQEDKTALRLEKNKLDVAYQELERVAYVDFLTGLLNRRAMYERIKAEAAANPESVFCLVLADIDHFKAINDDHGHDAGDAVLAALAGVLRDNVRKDDFVSRWGGEEFLILARGCGNARAVALAEKLRAAVAATDIVFGGITIKATMTLGVVEHGPGRDLDEAIKEVDGYLYAGKRASRDCVISKSCSV</sequence>
<comment type="caution">
    <text evidence="5">The sequence shown here is derived from an EMBL/GenBank/DDBJ whole genome shotgun (WGS) entry which is preliminary data.</text>
</comment>
<dbReference type="GO" id="GO:0052621">
    <property type="term" value="F:diguanylate cyclase activity"/>
    <property type="evidence" value="ECO:0007669"/>
    <property type="project" value="UniProtKB-EC"/>
</dbReference>
<dbReference type="InterPro" id="IPR000160">
    <property type="entry name" value="GGDEF_dom"/>
</dbReference>
<dbReference type="CDD" id="cd01949">
    <property type="entry name" value="GGDEF"/>
    <property type="match status" value="1"/>
</dbReference>
<evidence type="ECO:0000256" key="1">
    <source>
        <dbReference type="ARBA" id="ARBA00012528"/>
    </source>
</evidence>
<reference evidence="5 6" key="1">
    <citation type="submission" date="2012-07" db="EMBL/GenBank/DDBJ databases">
        <title>Draft genome sequence of Desulfovibrio magneticus str. Maddingley MBC34 obtained from a metagenomic sequence of a methanogenic enrichment isolated from coal-seam formation water in Victoria, Australia.</title>
        <authorList>
            <person name="Greenfield P."/>
            <person name="Hendry P."/>
            <person name="Li D."/>
            <person name="Rosewarne C.P."/>
            <person name="Tran-Dinh N."/>
            <person name="Elbourne L.D.H."/>
            <person name="Paulsen I.T."/>
            <person name="Midgley D.J."/>
        </authorList>
    </citation>
    <scope>NUCLEOTIDE SEQUENCE [LARGE SCALE GENOMIC DNA]</scope>
    <source>
        <strain evidence="6">Maddingley MBC34</strain>
    </source>
</reference>
<dbReference type="PATRIC" id="fig|1206767.3.peg.2422"/>
<comment type="catalytic activity">
    <reaction evidence="2">
        <text>2 GTP = 3',3'-c-di-GMP + 2 diphosphate</text>
        <dbReference type="Rhea" id="RHEA:24898"/>
        <dbReference type="ChEBI" id="CHEBI:33019"/>
        <dbReference type="ChEBI" id="CHEBI:37565"/>
        <dbReference type="ChEBI" id="CHEBI:58805"/>
        <dbReference type="EC" id="2.7.7.65"/>
    </reaction>
</comment>
<proteinExistence type="predicted"/>
<evidence type="ECO:0000256" key="3">
    <source>
        <dbReference type="SAM" id="Phobius"/>
    </source>
</evidence>
<name>K6GPC4_9BACT</name>
<dbReference type="Gene3D" id="3.30.450.20">
    <property type="entry name" value="PAS domain"/>
    <property type="match status" value="1"/>
</dbReference>
<dbReference type="InterPro" id="IPR004010">
    <property type="entry name" value="Double_Cache_2"/>
</dbReference>
<gene>
    <name evidence="5" type="ORF">B193_2476</name>
</gene>
<evidence type="ECO:0000259" key="4">
    <source>
        <dbReference type="PROSITE" id="PS50887"/>
    </source>
</evidence>
<evidence type="ECO:0000256" key="2">
    <source>
        <dbReference type="ARBA" id="ARBA00034247"/>
    </source>
</evidence>
<feature type="transmembrane region" description="Helical" evidence="3">
    <location>
        <begin position="325"/>
        <end position="343"/>
    </location>
</feature>
<dbReference type="Gene3D" id="3.30.70.270">
    <property type="match status" value="1"/>
</dbReference>
<keyword evidence="3" id="KW-0472">Membrane</keyword>
<dbReference type="Proteomes" id="UP000006272">
    <property type="component" value="Unassembled WGS sequence"/>
</dbReference>
<dbReference type="EC" id="2.7.7.65" evidence="1"/>
<dbReference type="SUPFAM" id="SSF55073">
    <property type="entry name" value="Nucleotide cyclase"/>
    <property type="match status" value="1"/>
</dbReference>
<dbReference type="AlphaFoldDB" id="K6GPC4"/>